<dbReference type="RefSeq" id="WP_013222318.1">
    <property type="nucleotide sequence ID" value="NC_014318.1"/>
</dbReference>
<keyword evidence="3" id="KW-0808">Transferase</keyword>
<evidence type="ECO:0000313" key="4">
    <source>
        <dbReference type="Proteomes" id="UP000000328"/>
    </source>
</evidence>
<dbReference type="Pfam" id="PF00797">
    <property type="entry name" value="Acetyltransf_2"/>
    <property type="match status" value="1"/>
</dbReference>
<dbReference type="PANTHER" id="PTHR11786">
    <property type="entry name" value="N-HYDROXYARYLAMINE O-ACETYLTRANSFERASE"/>
    <property type="match status" value="1"/>
</dbReference>
<dbReference type="Gene3D" id="3.30.2140.10">
    <property type="entry name" value="Arylamine N-acetyltransferase"/>
    <property type="match status" value="1"/>
</dbReference>
<protein>
    <submittedName>
        <fullName evidence="3">Arylamine N-acetyltransferase</fullName>
    </submittedName>
</protein>
<dbReference type="GO" id="GO:0016407">
    <property type="term" value="F:acetyltransferase activity"/>
    <property type="evidence" value="ECO:0007669"/>
    <property type="project" value="InterPro"/>
</dbReference>
<dbReference type="PANTHER" id="PTHR11786:SF0">
    <property type="entry name" value="ARYLAMINE N-ACETYLTRANSFERASE 4-RELATED"/>
    <property type="match status" value="1"/>
</dbReference>
<accession>A0A0H3CV75</accession>
<evidence type="ECO:0000256" key="2">
    <source>
        <dbReference type="RuleBase" id="RU003452"/>
    </source>
</evidence>
<comment type="similarity">
    <text evidence="1 2">Belongs to the arylamine N-acetyltransferase family.</text>
</comment>
<evidence type="ECO:0000256" key="1">
    <source>
        <dbReference type="ARBA" id="ARBA00006547"/>
    </source>
</evidence>
<dbReference type="eggNOG" id="COG2162">
    <property type="taxonomic scope" value="Bacteria"/>
</dbReference>
<dbReference type="Gene3D" id="2.40.128.150">
    <property type="entry name" value="Cysteine proteinases"/>
    <property type="match status" value="1"/>
</dbReference>
<dbReference type="EMBL" id="CP002000">
    <property type="protein sequence ID" value="ADJ42203.1"/>
    <property type="molecule type" value="Genomic_DNA"/>
</dbReference>
<dbReference type="GeneID" id="92868181"/>
<dbReference type="OrthoDB" id="7181050at2"/>
<name>A0A0H3CV75_AMYMU</name>
<dbReference type="InterPro" id="IPR038765">
    <property type="entry name" value="Papain-like_cys_pep_sf"/>
</dbReference>
<dbReference type="KEGG" id="amd:AMED_0381"/>
<dbReference type="Proteomes" id="UP000000328">
    <property type="component" value="Chromosome"/>
</dbReference>
<dbReference type="AlphaFoldDB" id="A0A0H3CV75"/>
<dbReference type="PRINTS" id="PR01543">
    <property type="entry name" value="ANATRNSFRASE"/>
</dbReference>
<proteinExistence type="inferred from homology"/>
<dbReference type="HOGENOM" id="CLU_049918_1_0_11"/>
<evidence type="ECO:0000313" key="3">
    <source>
        <dbReference type="EMBL" id="ADJ42203.1"/>
    </source>
</evidence>
<dbReference type="InterPro" id="IPR001447">
    <property type="entry name" value="Arylamine_N-AcTrfase"/>
</dbReference>
<organism evidence="3 4">
    <name type="scientific">Amycolatopsis mediterranei (strain U-32)</name>
    <dbReference type="NCBI Taxonomy" id="749927"/>
    <lineage>
        <taxon>Bacteria</taxon>
        <taxon>Bacillati</taxon>
        <taxon>Actinomycetota</taxon>
        <taxon>Actinomycetes</taxon>
        <taxon>Pseudonocardiales</taxon>
        <taxon>Pseudonocardiaceae</taxon>
        <taxon>Amycolatopsis</taxon>
    </lineage>
</organism>
<sequence length="263" mass="29242">MTTEGEWGIGAVDLDAYLARVGQPRRAPSEAALTDLMRAHVKAIPFENVDVVLGQHQGISLDVVSAKLVGRRRGGYCYEHSGLFAAVLEQLGYTVHRLSARVQPRRPGPYTHMTLVVDVDGRQFLADVGFGAGILDPMPLVDGHEVDQAGWPHRIKQNDGWWTLQKGDEDILEFRLNEMHPIDYEVYHHYTSTHPKSPFTGRLVIMTIEPGVSRTLLGRELTVEKPGGSREAATVAPDELDTTLKELGIELTADELERLKNVY</sequence>
<dbReference type="SUPFAM" id="SSF54001">
    <property type="entry name" value="Cysteine proteinases"/>
    <property type="match status" value="1"/>
</dbReference>
<gene>
    <name evidence="3" type="primary">nat</name>
    <name evidence="3" type="ordered locus">AMED_0381</name>
</gene>
<dbReference type="PATRIC" id="fig|749927.5.peg.394"/>
<reference evidence="3 4" key="1">
    <citation type="journal article" date="2010" name="Cell Res.">
        <title>Complete genome sequence of the rifamycin SV-producing Amycolatopsis mediterranei U32 revealed its genetic characteristics in phylogeny and metabolism.</title>
        <authorList>
            <person name="Zhao W."/>
            <person name="Zhong Y."/>
            <person name="Yuan H."/>
            <person name="Wang J."/>
            <person name="Zheng H."/>
            <person name="Wang Y."/>
            <person name="Cen X."/>
            <person name="Xu F."/>
            <person name="Bai J."/>
            <person name="Han X."/>
            <person name="Lu G."/>
            <person name="Zhu Y."/>
            <person name="Shao Z."/>
            <person name="Yan H."/>
            <person name="Li C."/>
            <person name="Peng N."/>
            <person name="Zhang Z."/>
            <person name="Zhang Y."/>
            <person name="Lin W."/>
            <person name="Fan Y."/>
            <person name="Qin Z."/>
            <person name="Hu Y."/>
            <person name="Zhu B."/>
            <person name="Wang S."/>
            <person name="Ding X."/>
            <person name="Zhao G.P."/>
        </authorList>
    </citation>
    <scope>NUCLEOTIDE SEQUENCE [LARGE SCALE GENOMIC DNA]</scope>
    <source>
        <strain evidence="4">U-32</strain>
    </source>
</reference>